<name>A0ABP0BM59_9PEZI</name>
<accession>A0ABP0BM59</accession>
<protein>
    <submittedName>
        <fullName evidence="1">Uncharacterized protein</fullName>
    </submittedName>
</protein>
<dbReference type="Proteomes" id="UP001642406">
    <property type="component" value="Unassembled WGS sequence"/>
</dbReference>
<comment type="caution">
    <text evidence="1">The sequence shown here is derived from an EMBL/GenBank/DDBJ whole genome shotgun (WGS) entry which is preliminary data.</text>
</comment>
<feature type="non-terminal residue" evidence="1">
    <location>
        <position position="1"/>
    </location>
</feature>
<keyword evidence="2" id="KW-1185">Reference proteome</keyword>
<proteinExistence type="predicted"/>
<evidence type="ECO:0000313" key="1">
    <source>
        <dbReference type="EMBL" id="CAK7220673.1"/>
    </source>
</evidence>
<dbReference type="EMBL" id="CAWUHC010000031">
    <property type="protein sequence ID" value="CAK7220673.1"/>
    <property type="molecule type" value="Genomic_DNA"/>
</dbReference>
<evidence type="ECO:0000313" key="2">
    <source>
        <dbReference type="Proteomes" id="UP001642406"/>
    </source>
</evidence>
<sequence>PSAAAPDCHLLLEAMLLCIPRSALLHHAHHCLNPASSESAESRQQVQAWMEQDGGSTARSAVSFAGRLLGVLREHKSVAPYEPMATALCVITLWTYSRATLENSDGHGQERRRGVLRLDGFNDFNDKVSVSDWISGKSKKGAHLRDVGDISRPGAPSRILSVAIEHMRELKDCCLARELAIWLKRVQDRTAAMPSS</sequence>
<organism evidence="1 2">
    <name type="scientific">Sporothrix bragantina</name>
    <dbReference type="NCBI Taxonomy" id="671064"/>
    <lineage>
        <taxon>Eukaryota</taxon>
        <taxon>Fungi</taxon>
        <taxon>Dikarya</taxon>
        <taxon>Ascomycota</taxon>
        <taxon>Pezizomycotina</taxon>
        <taxon>Sordariomycetes</taxon>
        <taxon>Sordariomycetidae</taxon>
        <taxon>Ophiostomatales</taxon>
        <taxon>Ophiostomataceae</taxon>
        <taxon>Sporothrix</taxon>
    </lineage>
</organism>
<gene>
    <name evidence="1" type="ORF">SBRCBS47491_004269</name>
</gene>
<reference evidence="1 2" key="1">
    <citation type="submission" date="2024-01" db="EMBL/GenBank/DDBJ databases">
        <authorList>
            <person name="Allen C."/>
            <person name="Tagirdzhanova G."/>
        </authorList>
    </citation>
    <scope>NUCLEOTIDE SEQUENCE [LARGE SCALE GENOMIC DNA]</scope>
</reference>